<name>A0ABT3H2K7_9RHOB</name>
<evidence type="ECO:0000313" key="1">
    <source>
        <dbReference type="EMBL" id="MCW1933928.1"/>
    </source>
</evidence>
<dbReference type="EMBL" id="JAPDFL010000001">
    <property type="protein sequence ID" value="MCW1933928.1"/>
    <property type="molecule type" value="Genomic_DNA"/>
</dbReference>
<proteinExistence type="predicted"/>
<evidence type="ECO:0000313" key="2">
    <source>
        <dbReference type="Proteomes" id="UP001208938"/>
    </source>
</evidence>
<organism evidence="1 2">
    <name type="scientific">Pararhodobacter zhoushanensis</name>
    <dbReference type="NCBI Taxonomy" id="2479545"/>
    <lineage>
        <taxon>Bacteria</taxon>
        <taxon>Pseudomonadati</taxon>
        <taxon>Pseudomonadota</taxon>
        <taxon>Alphaproteobacteria</taxon>
        <taxon>Rhodobacterales</taxon>
        <taxon>Paracoccaceae</taxon>
        <taxon>Pararhodobacter</taxon>
    </lineage>
</organism>
<comment type="caution">
    <text evidence="1">The sequence shown here is derived from an EMBL/GenBank/DDBJ whole genome shotgun (WGS) entry which is preliminary data.</text>
</comment>
<protein>
    <submittedName>
        <fullName evidence="1">DUF2793 domain-containing protein</fullName>
    </submittedName>
</protein>
<dbReference type="InterPro" id="IPR021251">
    <property type="entry name" value="DUF2793"/>
</dbReference>
<accession>A0ABT3H2K7</accession>
<dbReference type="Pfam" id="PF10983">
    <property type="entry name" value="DUF2793"/>
    <property type="match status" value="1"/>
</dbReference>
<dbReference type="RefSeq" id="WP_264506796.1">
    <property type="nucleotide sequence ID" value="NZ_JAPDFL010000001.1"/>
</dbReference>
<dbReference type="Proteomes" id="UP001208938">
    <property type="component" value="Unassembled WGS sequence"/>
</dbReference>
<gene>
    <name evidence="1" type="ORF">OKW52_17110</name>
</gene>
<reference evidence="1 2" key="1">
    <citation type="submission" date="2022-10" db="EMBL/GenBank/DDBJ databases">
        <title>Pararhodobacter sp. nov., isolated from marine algae.</title>
        <authorList>
            <person name="Choi B.J."/>
            <person name="Kim J.M."/>
            <person name="Lee J.K."/>
            <person name="Choi D.G."/>
            <person name="Jeon C.O."/>
        </authorList>
    </citation>
    <scope>NUCLEOTIDE SEQUENCE [LARGE SCALE GENOMIC DNA]</scope>
    <source>
        <strain evidence="1 2">ZQ420</strain>
    </source>
</reference>
<keyword evidence="2" id="KW-1185">Reference proteome</keyword>
<sequence>MDETSTNLSLPYLQAAQAQKHLTHNAALEKLDLIVQLSVQSYSQNTPPLTPQEGQVWAVGPAPVNDWAGQAGALAAYANGGWLFLAPQTGWRATLETEIRVWDGAAWVAPDLPDLQNVPGVGVNTSYDSTNKLAVAAAATLMTHDGAGHQLKVNKAASGDTASLVFQTGFSGRAEMGTLGDDSFGVKVSPDGTAWTTALSVDAATNATTVAQLLLGTALSPAQGGTGVANDVAATLTRVGHHAVTLTTTAATSLTLPIAGTLATRDGTETLGNKTLSAPVINTGVTGTAVTQSAVDTTAGRLLKTGDAGVLGATAPTISDLDAFLYGGLATNGANSGATGLPAAYSGMAIQYMPASVGSGAQFAVRANGADATEAFVRNRGSSVFGAWARLLHTRNLSGAVSQSGGVPTGAVMEYGSNANGKYVRLANGVQLCWHTLSLGAPTANGAGTRAAPFYTNSADWSLPAAFAAAPKFMGLACQGAPAPIGDRIFNISYATLTTTAVTYIRAHRASSGTDATAVAADVFALGLWF</sequence>